<dbReference type="Pfam" id="PF07963">
    <property type="entry name" value="N_methyl"/>
    <property type="match status" value="1"/>
</dbReference>
<dbReference type="Proteomes" id="UP001231941">
    <property type="component" value="Unassembled WGS sequence"/>
</dbReference>
<dbReference type="NCBIfam" id="TIGR02532">
    <property type="entry name" value="IV_pilin_GFxxxE"/>
    <property type="match status" value="1"/>
</dbReference>
<proteinExistence type="predicted"/>
<evidence type="ECO:0000313" key="5">
    <source>
        <dbReference type="Proteomes" id="UP001231941"/>
    </source>
</evidence>
<organism evidence="4 5">
    <name type="scientific">Chengkuizengella axinellae</name>
    <dbReference type="NCBI Taxonomy" id="3064388"/>
    <lineage>
        <taxon>Bacteria</taxon>
        <taxon>Bacillati</taxon>
        <taxon>Bacillota</taxon>
        <taxon>Bacilli</taxon>
        <taxon>Bacillales</taxon>
        <taxon>Paenibacillaceae</taxon>
        <taxon>Chengkuizengella</taxon>
    </lineage>
</organism>
<dbReference type="PROSITE" id="PS00409">
    <property type="entry name" value="PROKAR_NTER_METHYL"/>
    <property type="match status" value="1"/>
</dbReference>
<dbReference type="EMBL" id="JAVAMP010000002">
    <property type="protein sequence ID" value="MDP5274297.1"/>
    <property type="molecule type" value="Genomic_DNA"/>
</dbReference>
<comment type="subcellular location">
    <subcellularLocation>
        <location evidence="1">Cell surface</location>
    </subcellularLocation>
</comment>
<reference evidence="4 5" key="1">
    <citation type="submission" date="2023-08" db="EMBL/GenBank/DDBJ databases">
        <authorList>
            <person name="Park J.-S."/>
        </authorList>
    </citation>
    <scope>NUCLEOTIDE SEQUENCE [LARGE SCALE GENOMIC DNA]</scope>
    <source>
        <strain evidence="4 5">2205SS18-9</strain>
    </source>
</reference>
<sequence length="169" mass="19424">MKWIKKNEGFTLVELLAGIVLISVIATLGIMLFYSSHLFWENSIEKYSNDANAELTMTTISKYVTDSIDIFTKNNNLYTEEVRVKTGEGSGNYHYKSFKFENGYLILYELNISDEAFHSDDLSDTVYTSEMLLADKVEDFQVSKSGNLIDFTVEFEHVIKNTSIKLFEF</sequence>
<dbReference type="InterPro" id="IPR012902">
    <property type="entry name" value="N_methyl_site"/>
</dbReference>
<evidence type="ECO:0000256" key="3">
    <source>
        <dbReference type="SAM" id="Phobius"/>
    </source>
</evidence>
<accession>A0ABT9IY53</accession>
<name>A0ABT9IY53_9BACL</name>
<evidence type="ECO:0000256" key="2">
    <source>
        <dbReference type="ARBA" id="ARBA00023287"/>
    </source>
</evidence>
<comment type="caution">
    <text evidence="4">The sequence shown here is derived from an EMBL/GenBank/DDBJ whole genome shotgun (WGS) entry which is preliminary data.</text>
</comment>
<keyword evidence="5" id="KW-1185">Reference proteome</keyword>
<evidence type="ECO:0000313" key="4">
    <source>
        <dbReference type="EMBL" id="MDP5274297.1"/>
    </source>
</evidence>
<dbReference type="RefSeq" id="WP_305991580.1">
    <property type="nucleotide sequence ID" value="NZ_JAVAMP010000002.1"/>
</dbReference>
<protein>
    <submittedName>
        <fullName evidence="4">Type II secretion system protein</fullName>
    </submittedName>
</protein>
<keyword evidence="3" id="KW-0812">Transmembrane</keyword>
<evidence type="ECO:0000256" key="1">
    <source>
        <dbReference type="ARBA" id="ARBA00004241"/>
    </source>
</evidence>
<keyword evidence="3" id="KW-0472">Membrane</keyword>
<keyword evidence="2" id="KW-0178">Competence</keyword>
<keyword evidence="3" id="KW-1133">Transmembrane helix</keyword>
<gene>
    <name evidence="4" type="ORF">Q5Y73_09265</name>
</gene>
<feature type="transmembrane region" description="Helical" evidence="3">
    <location>
        <begin position="12"/>
        <end position="34"/>
    </location>
</feature>